<proteinExistence type="predicted"/>
<dbReference type="Proteomes" id="UP001501231">
    <property type="component" value="Unassembled WGS sequence"/>
</dbReference>
<gene>
    <name evidence="2" type="ORF">GCM10010191_00860</name>
</gene>
<reference evidence="2 3" key="1">
    <citation type="journal article" date="2019" name="Int. J. Syst. Evol. Microbiol.">
        <title>The Global Catalogue of Microorganisms (GCM) 10K type strain sequencing project: providing services to taxonomists for standard genome sequencing and annotation.</title>
        <authorList>
            <consortium name="The Broad Institute Genomics Platform"/>
            <consortium name="The Broad Institute Genome Sequencing Center for Infectious Disease"/>
            <person name="Wu L."/>
            <person name="Ma J."/>
        </authorList>
    </citation>
    <scope>NUCLEOTIDE SEQUENCE [LARGE SCALE GENOMIC DNA]</scope>
    <source>
        <strain evidence="2 3">JCM 3325</strain>
    </source>
</reference>
<feature type="transmembrane region" description="Helical" evidence="1">
    <location>
        <begin position="451"/>
        <end position="469"/>
    </location>
</feature>
<keyword evidence="3" id="KW-1185">Reference proteome</keyword>
<sequence length="539" mass="58570">MNIDELSPSELRLWEAFPRGETVDLSGGDRTLSDPSQSDRWGRERVVRAEVLVALLAGAVEPESGHVAALRLTGARIMGSLNLGHAQVTVPVALTGCSFDEAPHLYWTQMNSIHMMRCRLPGLVASGTRVDGHLWLEGSTISGGLWLDGAHIAGILNMSGVQLHNPGGDALLADRLTVDANVYCDQGFSANGEVRLPGARVGGQLIFREARLHNPSGSALYASRLDVAANVFCDGGFTAKGSIRLRGARVGGYLSFVGAQLSAPEGMALNADDLAVETDVYCSDGFRADGGVTFAGARITGQLSLRGAHLNNPSGTALSLQRLQAEEVMLRPAEQVMGVTDLSYAKINVLRDDRTTWPERLQLDGLQYESLDPPLAARHRLDWLRRDTDGYAPQPYERLAHMYRTLGLDADGRSVLLAKARDRRQTQSPLRKLVGWLQDVLVGYGYRPFRAATWLLGLLAFGTIVFSLHKPGILNEDDHPHFNAFFYTLDLLLPIGDLGQERVFAPKGIYQWIANLLVISGFILGLTVAAGATRSLSRE</sequence>
<organism evidence="2 3">
    <name type="scientific">Actinomadura vinacea</name>
    <dbReference type="NCBI Taxonomy" id="115336"/>
    <lineage>
        <taxon>Bacteria</taxon>
        <taxon>Bacillati</taxon>
        <taxon>Actinomycetota</taxon>
        <taxon>Actinomycetes</taxon>
        <taxon>Streptosporangiales</taxon>
        <taxon>Thermomonosporaceae</taxon>
        <taxon>Actinomadura</taxon>
    </lineage>
</organism>
<keyword evidence="1" id="KW-0812">Transmembrane</keyword>
<evidence type="ECO:0000313" key="3">
    <source>
        <dbReference type="Proteomes" id="UP001501231"/>
    </source>
</evidence>
<name>A0ABN3IB18_9ACTN</name>
<evidence type="ECO:0000256" key="1">
    <source>
        <dbReference type="SAM" id="Phobius"/>
    </source>
</evidence>
<dbReference type="EMBL" id="BAAARW010000001">
    <property type="protein sequence ID" value="GAA2398012.1"/>
    <property type="molecule type" value="Genomic_DNA"/>
</dbReference>
<accession>A0ABN3IB18</accession>
<keyword evidence="1" id="KW-1133">Transmembrane helix</keyword>
<evidence type="ECO:0000313" key="2">
    <source>
        <dbReference type="EMBL" id="GAA2398012.1"/>
    </source>
</evidence>
<comment type="caution">
    <text evidence="2">The sequence shown here is derived from an EMBL/GenBank/DDBJ whole genome shotgun (WGS) entry which is preliminary data.</text>
</comment>
<dbReference type="RefSeq" id="WP_344586218.1">
    <property type="nucleotide sequence ID" value="NZ_BAAARW010000001.1"/>
</dbReference>
<feature type="transmembrane region" description="Helical" evidence="1">
    <location>
        <begin position="509"/>
        <end position="532"/>
    </location>
</feature>
<protein>
    <submittedName>
        <fullName evidence="2">Oxidoreductase</fullName>
    </submittedName>
</protein>
<keyword evidence="1" id="KW-0472">Membrane</keyword>